<comment type="similarity">
    <text evidence="2 8 9">Belongs to the ATPase epsilon chain family.</text>
</comment>
<dbReference type="KEGG" id="abae:CL176_03760"/>
<evidence type="ECO:0000256" key="6">
    <source>
        <dbReference type="ARBA" id="ARBA00023196"/>
    </source>
</evidence>
<dbReference type="GO" id="GO:0045259">
    <property type="term" value="C:proton-transporting ATP synthase complex"/>
    <property type="evidence" value="ECO:0007669"/>
    <property type="project" value="UniProtKB-KW"/>
</dbReference>
<evidence type="ECO:0000256" key="7">
    <source>
        <dbReference type="ARBA" id="ARBA00023310"/>
    </source>
</evidence>
<organism evidence="11 12">
    <name type="scientific">Suicoccus acidiformans</name>
    <dbReference type="NCBI Taxonomy" id="2036206"/>
    <lineage>
        <taxon>Bacteria</taxon>
        <taxon>Bacillati</taxon>
        <taxon>Bacillota</taxon>
        <taxon>Bacilli</taxon>
        <taxon>Lactobacillales</taxon>
        <taxon>Aerococcaceae</taxon>
        <taxon>Suicoccus</taxon>
    </lineage>
</organism>
<evidence type="ECO:0000256" key="3">
    <source>
        <dbReference type="ARBA" id="ARBA00022448"/>
    </source>
</evidence>
<dbReference type="RefSeq" id="WP_118990131.1">
    <property type="nucleotide sequence ID" value="NZ_CP023434.1"/>
</dbReference>
<keyword evidence="6 8" id="KW-0139">CF(1)</keyword>
<keyword evidence="5 8" id="KW-0472">Membrane</keyword>
<dbReference type="CDD" id="cd12152">
    <property type="entry name" value="F1-ATPase_delta"/>
    <property type="match status" value="1"/>
</dbReference>
<keyword evidence="8" id="KW-0375">Hydrogen ion transport</keyword>
<keyword evidence="4 8" id="KW-0406">Ion transport</keyword>
<dbReference type="GO" id="GO:0012505">
    <property type="term" value="C:endomembrane system"/>
    <property type="evidence" value="ECO:0007669"/>
    <property type="project" value="UniProtKB-SubCell"/>
</dbReference>
<dbReference type="Pfam" id="PF02823">
    <property type="entry name" value="ATP-synt_DE_N"/>
    <property type="match status" value="1"/>
</dbReference>
<accession>A0A347WJG0</accession>
<dbReference type="GO" id="GO:0005886">
    <property type="term" value="C:plasma membrane"/>
    <property type="evidence" value="ECO:0007669"/>
    <property type="project" value="UniProtKB-SubCell"/>
</dbReference>
<evidence type="ECO:0000313" key="12">
    <source>
        <dbReference type="Proteomes" id="UP000263232"/>
    </source>
</evidence>
<dbReference type="InterPro" id="IPR001469">
    <property type="entry name" value="ATP_synth_F1_dsu/esu"/>
</dbReference>
<dbReference type="SUPFAM" id="SSF51344">
    <property type="entry name" value="Epsilon subunit of F1F0-ATP synthase N-terminal domain"/>
    <property type="match status" value="1"/>
</dbReference>
<evidence type="ECO:0000259" key="10">
    <source>
        <dbReference type="Pfam" id="PF02823"/>
    </source>
</evidence>
<dbReference type="PANTHER" id="PTHR13822">
    <property type="entry name" value="ATP SYNTHASE DELTA/EPSILON CHAIN"/>
    <property type="match status" value="1"/>
</dbReference>
<evidence type="ECO:0000256" key="5">
    <source>
        <dbReference type="ARBA" id="ARBA00023136"/>
    </source>
</evidence>
<dbReference type="AlphaFoldDB" id="A0A347WJG0"/>
<dbReference type="Gene3D" id="2.60.15.10">
    <property type="entry name" value="F0F1 ATP synthase delta/epsilon subunit, N-terminal"/>
    <property type="match status" value="1"/>
</dbReference>
<sequence>MAEETETLMRIDILSPEGAIYSHQAYAITAKSADNGLTIMPNHIPLMTVLDIGVIQVRRRPNHEQFDFIAINGGNLSFQNNHCVVVATYAIRARDIDAGVVEIERQQAEVAASQALDRHDTVSYQRAQLEIERVLNLMRVSRMK</sequence>
<comment type="function">
    <text evidence="8">Produces ATP from ADP in the presence of a proton gradient across the membrane.</text>
</comment>
<feature type="domain" description="ATP synthase F1 complex delta/epsilon subunit N-terminal" evidence="10">
    <location>
        <begin position="9"/>
        <end position="88"/>
    </location>
</feature>
<dbReference type="InterPro" id="IPR036771">
    <property type="entry name" value="ATPsynth_dsu/esu_N"/>
</dbReference>
<dbReference type="Proteomes" id="UP000263232">
    <property type="component" value="Chromosome"/>
</dbReference>
<dbReference type="OrthoDB" id="9804110at2"/>
<keyword evidence="3 8" id="KW-0813">Transport</keyword>
<dbReference type="EMBL" id="CP023434">
    <property type="protein sequence ID" value="AXY25217.1"/>
    <property type="molecule type" value="Genomic_DNA"/>
</dbReference>
<keyword evidence="12" id="KW-1185">Reference proteome</keyword>
<evidence type="ECO:0000256" key="4">
    <source>
        <dbReference type="ARBA" id="ARBA00023065"/>
    </source>
</evidence>
<protein>
    <recommendedName>
        <fullName evidence="8">ATP synthase epsilon chain</fullName>
    </recommendedName>
    <alternativeName>
        <fullName evidence="8">ATP synthase F1 sector epsilon subunit</fullName>
    </alternativeName>
    <alternativeName>
        <fullName evidence="8">F-ATPase epsilon subunit</fullName>
    </alternativeName>
</protein>
<dbReference type="HAMAP" id="MF_00530">
    <property type="entry name" value="ATP_synth_epsil_bac"/>
    <property type="match status" value="1"/>
</dbReference>
<dbReference type="NCBIfam" id="TIGR01216">
    <property type="entry name" value="ATP_synt_epsi"/>
    <property type="match status" value="1"/>
</dbReference>
<comment type="subcellular location">
    <subcellularLocation>
        <location evidence="8">Cell membrane</location>
        <topology evidence="8">Peripheral membrane protein</topology>
    </subcellularLocation>
    <subcellularLocation>
        <location evidence="1">Endomembrane system</location>
        <topology evidence="1">Peripheral membrane protein</topology>
    </subcellularLocation>
</comment>
<evidence type="ECO:0000256" key="2">
    <source>
        <dbReference type="ARBA" id="ARBA00005712"/>
    </source>
</evidence>
<reference evidence="11 12" key="1">
    <citation type="submission" date="2017-09" db="EMBL/GenBank/DDBJ databases">
        <title>Complete genome sequence of Oxytococcus suis strain ZY16052.</title>
        <authorList>
            <person name="Li F."/>
        </authorList>
    </citation>
    <scope>NUCLEOTIDE SEQUENCE [LARGE SCALE GENOMIC DNA]</scope>
    <source>
        <strain evidence="11 12">ZY16052</strain>
    </source>
</reference>
<dbReference type="GO" id="GO:0046933">
    <property type="term" value="F:proton-transporting ATP synthase activity, rotational mechanism"/>
    <property type="evidence" value="ECO:0007669"/>
    <property type="project" value="UniProtKB-UniRule"/>
</dbReference>
<evidence type="ECO:0000256" key="8">
    <source>
        <dbReference type="HAMAP-Rule" id="MF_00530"/>
    </source>
</evidence>
<keyword evidence="7 8" id="KW-0066">ATP synthesis</keyword>
<gene>
    <name evidence="8 11" type="primary">atpC</name>
    <name evidence="11" type="ORF">CL176_03760</name>
</gene>
<evidence type="ECO:0000256" key="1">
    <source>
        <dbReference type="ARBA" id="ARBA00004184"/>
    </source>
</evidence>
<dbReference type="PANTHER" id="PTHR13822:SF10">
    <property type="entry name" value="ATP SYNTHASE EPSILON CHAIN, CHLOROPLASTIC"/>
    <property type="match status" value="1"/>
</dbReference>
<keyword evidence="8" id="KW-1003">Cell membrane</keyword>
<evidence type="ECO:0000313" key="11">
    <source>
        <dbReference type="EMBL" id="AXY25217.1"/>
    </source>
</evidence>
<evidence type="ECO:0000256" key="9">
    <source>
        <dbReference type="RuleBase" id="RU003656"/>
    </source>
</evidence>
<dbReference type="InterPro" id="IPR020546">
    <property type="entry name" value="ATP_synth_F1_dsu/esu_N"/>
</dbReference>
<proteinExistence type="inferred from homology"/>
<comment type="subunit">
    <text evidence="8 9">F-type ATPases have 2 components, CF(1) - the catalytic core - and CF(0) - the membrane proton channel. CF(1) has five subunits: alpha(3), beta(3), gamma(1), delta(1), epsilon(1). CF(0) has three main subunits: a, b and c.</text>
</comment>
<name>A0A347WJG0_9LACT</name>
<dbReference type="GO" id="GO:0005524">
    <property type="term" value="F:ATP binding"/>
    <property type="evidence" value="ECO:0007669"/>
    <property type="project" value="UniProtKB-UniRule"/>
</dbReference>